<evidence type="ECO:0000313" key="2">
    <source>
        <dbReference type="Proteomes" id="UP000644548"/>
    </source>
</evidence>
<name>A0ABQ2RZZ4_9DEIO</name>
<accession>A0ABQ2RZZ4</accession>
<reference evidence="2" key="1">
    <citation type="journal article" date="2019" name="Int. J. Syst. Evol. Microbiol.">
        <title>The Global Catalogue of Microorganisms (GCM) 10K type strain sequencing project: providing services to taxonomists for standard genome sequencing and annotation.</title>
        <authorList>
            <consortium name="The Broad Institute Genomics Platform"/>
            <consortium name="The Broad Institute Genome Sequencing Center for Infectious Disease"/>
            <person name="Wu L."/>
            <person name="Ma J."/>
        </authorList>
    </citation>
    <scope>NUCLEOTIDE SEQUENCE [LARGE SCALE GENOMIC DNA]</scope>
    <source>
        <strain evidence="2">JCM 31405</strain>
    </source>
</reference>
<protein>
    <recommendedName>
        <fullName evidence="3">Transposase</fullName>
    </recommendedName>
</protein>
<dbReference type="EMBL" id="BMQN01000001">
    <property type="protein sequence ID" value="GGR84531.1"/>
    <property type="molecule type" value="Genomic_DNA"/>
</dbReference>
<comment type="caution">
    <text evidence="1">The sequence shown here is derived from an EMBL/GenBank/DDBJ whole genome shotgun (WGS) entry which is preliminary data.</text>
</comment>
<evidence type="ECO:0008006" key="3">
    <source>
        <dbReference type="Google" id="ProtNLM"/>
    </source>
</evidence>
<gene>
    <name evidence="1" type="ORF">GCM10008960_09450</name>
</gene>
<sequence>MILRYLGPEMYETAIRWPTDLITAAIDAARQREAERRLDQVEDLSMAAGLKLGSEYVDPKSKGKKADPNAPYYSLDRLREHQDFLRDRATGERDLATARRRRRDADRLKALRGLA</sequence>
<keyword evidence="2" id="KW-1185">Reference proteome</keyword>
<organism evidence="1 2">
    <name type="scientific">Deinococcus sedimenti</name>
    <dbReference type="NCBI Taxonomy" id="1867090"/>
    <lineage>
        <taxon>Bacteria</taxon>
        <taxon>Thermotogati</taxon>
        <taxon>Deinococcota</taxon>
        <taxon>Deinococci</taxon>
        <taxon>Deinococcales</taxon>
        <taxon>Deinococcaceae</taxon>
        <taxon>Deinococcus</taxon>
    </lineage>
</organism>
<proteinExistence type="predicted"/>
<dbReference type="RefSeq" id="WP_189071945.1">
    <property type="nucleotide sequence ID" value="NZ_BMQN01000001.1"/>
</dbReference>
<evidence type="ECO:0000313" key="1">
    <source>
        <dbReference type="EMBL" id="GGR84531.1"/>
    </source>
</evidence>
<dbReference type="Proteomes" id="UP000644548">
    <property type="component" value="Unassembled WGS sequence"/>
</dbReference>